<dbReference type="PANTHER" id="PTHR43811:SF19">
    <property type="entry name" value="39 KDA FK506-BINDING NUCLEAR PROTEIN"/>
    <property type="match status" value="1"/>
</dbReference>
<evidence type="ECO:0000256" key="1">
    <source>
        <dbReference type="ARBA" id="ARBA00000971"/>
    </source>
</evidence>
<evidence type="ECO:0000259" key="8">
    <source>
        <dbReference type="PROSITE" id="PS50059"/>
    </source>
</evidence>
<dbReference type="PROSITE" id="PS50059">
    <property type="entry name" value="FKBP_PPIASE"/>
    <property type="match status" value="1"/>
</dbReference>
<dbReference type="GO" id="GO:0006457">
    <property type="term" value="P:protein folding"/>
    <property type="evidence" value="ECO:0007669"/>
    <property type="project" value="InterPro"/>
</dbReference>
<dbReference type="Pfam" id="PF01346">
    <property type="entry name" value="FKBP_N"/>
    <property type="match status" value="1"/>
</dbReference>
<dbReference type="InterPro" id="IPR001179">
    <property type="entry name" value="PPIase_FKBP_dom"/>
</dbReference>
<dbReference type="Gene3D" id="3.10.50.40">
    <property type="match status" value="1"/>
</dbReference>
<dbReference type="Proteomes" id="UP001163821">
    <property type="component" value="Unassembled WGS sequence"/>
</dbReference>
<dbReference type="AlphaFoldDB" id="A0AA41Y4T7"/>
<dbReference type="InterPro" id="IPR046357">
    <property type="entry name" value="PPIase_dom_sf"/>
</dbReference>
<protein>
    <recommendedName>
        <fullName evidence="7">Peptidyl-prolyl cis-trans isomerase</fullName>
        <ecNumber evidence="7">5.2.1.8</ecNumber>
    </recommendedName>
</protein>
<dbReference type="FunFam" id="3.10.50.40:FF:000045">
    <property type="entry name" value="Peptidyl-prolyl cis-trans isomerase"/>
    <property type="match status" value="1"/>
</dbReference>
<keyword evidence="3" id="KW-0732">Signal</keyword>
<accession>A0AA41Y4T7</accession>
<evidence type="ECO:0000256" key="6">
    <source>
        <dbReference type="PROSITE-ProRule" id="PRU00277"/>
    </source>
</evidence>
<dbReference type="InterPro" id="IPR036944">
    <property type="entry name" value="PPIase_FKBP_N_sf"/>
</dbReference>
<keyword evidence="4 6" id="KW-0697">Rotamase</keyword>
<comment type="catalytic activity">
    <reaction evidence="1 6 7">
        <text>[protein]-peptidylproline (omega=180) = [protein]-peptidylproline (omega=0)</text>
        <dbReference type="Rhea" id="RHEA:16237"/>
        <dbReference type="Rhea" id="RHEA-COMP:10747"/>
        <dbReference type="Rhea" id="RHEA-COMP:10748"/>
        <dbReference type="ChEBI" id="CHEBI:83833"/>
        <dbReference type="ChEBI" id="CHEBI:83834"/>
        <dbReference type="EC" id="5.2.1.8"/>
    </reaction>
</comment>
<keyword evidence="5 6" id="KW-0413">Isomerase</keyword>
<reference evidence="9" key="1">
    <citation type="submission" date="2022-10" db="EMBL/GenBank/DDBJ databases">
        <title>Gaoshiqiia sediminis gen. nov., sp. nov., isolated from coastal sediment.</title>
        <authorList>
            <person name="Yu W.X."/>
            <person name="Mu D.S."/>
            <person name="Du J.Z."/>
            <person name="Liang Y.Q."/>
        </authorList>
    </citation>
    <scope>NUCLEOTIDE SEQUENCE</scope>
    <source>
        <strain evidence="9">A06</strain>
    </source>
</reference>
<keyword evidence="10" id="KW-1185">Reference proteome</keyword>
<gene>
    <name evidence="9" type="ORF">N2K84_04245</name>
</gene>
<dbReference type="PANTHER" id="PTHR43811">
    <property type="entry name" value="FKBP-TYPE PEPTIDYL-PROLYL CIS-TRANS ISOMERASE FKPA"/>
    <property type="match status" value="1"/>
</dbReference>
<organism evidence="9 10">
    <name type="scientific">Gaoshiqia sediminis</name>
    <dbReference type="NCBI Taxonomy" id="2986998"/>
    <lineage>
        <taxon>Bacteria</taxon>
        <taxon>Pseudomonadati</taxon>
        <taxon>Bacteroidota</taxon>
        <taxon>Bacteroidia</taxon>
        <taxon>Marinilabiliales</taxon>
        <taxon>Prolixibacteraceae</taxon>
        <taxon>Gaoshiqia</taxon>
    </lineage>
</organism>
<evidence type="ECO:0000313" key="10">
    <source>
        <dbReference type="Proteomes" id="UP001163821"/>
    </source>
</evidence>
<name>A0AA41Y4T7_9BACT</name>
<dbReference type="InterPro" id="IPR000774">
    <property type="entry name" value="PPIase_FKBP_N"/>
</dbReference>
<dbReference type="Gene3D" id="1.10.287.460">
    <property type="entry name" value="Peptidyl-prolyl cis-trans isomerase, FKBP-type, N-terminal domain"/>
    <property type="match status" value="1"/>
</dbReference>
<dbReference type="GO" id="GO:0003755">
    <property type="term" value="F:peptidyl-prolyl cis-trans isomerase activity"/>
    <property type="evidence" value="ECO:0007669"/>
    <property type="project" value="UniProtKB-UniRule"/>
</dbReference>
<dbReference type="Pfam" id="PF00254">
    <property type="entry name" value="FKBP_C"/>
    <property type="match status" value="1"/>
</dbReference>
<dbReference type="EMBL" id="JAPAAF010000004">
    <property type="protein sequence ID" value="MCW0481929.1"/>
    <property type="molecule type" value="Genomic_DNA"/>
</dbReference>
<comment type="caution">
    <text evidence="9">The sequence shown here is derived from an EMBL/GenBank/DDBJ whole genome shotgun (WGS) entry which is preliminary data.</text>
</comment>
<feature type="domain" description="PPIase FKBP-type" evidence="8">
    <location>
        <begin position="112"/>
        <end position="198"/>
    </location>
</feature>
<evidence type="ECO:0000256" key="4">
    <source>
        <dbReference type="ARBA" id="ARBA00023110"/>
    </source>
</evidence>
<dbReference type="SUPFAM" id="SSF54534">
    <property type="entry name" value="FKBP-like"/>
    <property type="match status" value="1"/>
</dbReference>
<evidence type="ECO:0000256" key="3">
    <source>
        <dbReference type="ARBA" id="ARBA00022729"/>
    </source>
</evidence>
<proteinExistence type="inferred from homology"/>
<comment type="similarity">
    <text evidence="2 7">Belongs to the FKBP-type PPIase family.</text>
</comment>
<sequence length="198" mass="21497">MNDRLEKFSYALGLSIASNLIQSGVKTIDPSSFIHALEDLFTGKEPNMSADEANRILQEFMEEQQSGEAGNNLESGLKFLSENLKDDKVVETASGLQYKILVHGDGESPTLADEVKCHYHGTLIDGTVFDSSVQRGTPAVFPVNGVIQGWVEALQMMSVGSKWRLFVPSDLAYGERGAGGSIGPNTTLIFDVELLEIV</sequence>
<dbReference type="NCBIfam" id="NF008602">
    <property type="entry name" value="PRK11570.1"/>
    <property type="match status" value="1"/>
</dbReference>
<dbReference type="EC" id="5.2.1.8" evidence="7"/>
<evidence type="ECO:0000256" key="7">
    <source>
        <dbReference type="RuleBase" id="RU003915"/>
    </source>
</evidence>
<evidence type="ECO:0000313" key="9">
    <source>
        <dbReference type="EMBL" id="MCW0481929.1"/>
    </source>
</evidence>
<evidence type="ECO:0000256" key="5">
    <source>
        <dbReference type="ARBA" id="ARBA00023235"/>
    </source>
</evidence>
<evidence type="ECO:0000256" key="2">
    <source>
        <dbReference type="ARBA" id="ARBA00006577"/>
    </source>
</evidence>